<dbReference type="InterPro" id="IPR007383">
    <property type="entry name" value="DUF445"/>
</dbReference>
<feature type="region of interest" description="Disordered" evidence="1">
    <location>
        <begin position="1"/>
        <end position="22"/>
    </location>
</feature>
<keyword evidence="2" id="KW-0472">Membrane</keyword>
<dbReference type="PANTHER" id="PTHR38442">
    <property type="entry name" value="INNER MEMBRANE PROTEIN-RELATED"/>
    <property type="match status" value="1"/>
</dbReference>
<evidence type="ECO:0000256" key="1">
    <source>
        <dbReference type="SAM" id="MobiDB-lite"/>
    </source>
</evidence>
<organism evidence="3 4">
    <name type="scientific">Actimicrobium antarcticum</name>
    <dbReference type="NCBI Taxonomy" id="1051899"/>
    <lineage>
        <taxon>Bacteria</taxon>
        <taxon>Pseudomonadati</taxon>
        <taxon>Pseudomonadota</taxon>
        <taxon>Betaproteobacteria</taxon>
        <taxon>Burkholderiales</taxon>
        <taxon>Oxalobacteraceae</taxon>
        <taxon>Actimicrobium</taxon>
    </lineage>
</organism>
<protein>
    <submittedName>
        <fullName evidence="3">DUF445 domain-containing protein</fullName>
    </submittedName>
</protein>
<keyword evidence="4" id="KW-1185">Reference proteome</keyword>
<dbReference type="Proteomes" id="UP001501353">
    <property type="component" value="Unassembled WGS sequence"/>
</dbReference>
<proteinExistence type="predicted"/>
<feature type="transmembrane region" description="Helical" evidence="2">
    <location>
        <begin position="61"/>
        <end position="81"/>
    </location>
</feature>
<reference evidence="4" key="1">
    <citation type="journal article" date="2019" name="Int. J. Syst. Evol. Microbiol.">
        <title>The Global Catalogue of Microorganisms (GCM) 10K type strain sequencing project: providing services to taxonomists for standard genome sequencing and annotation.</title>
        <authorList>
            <consortium name="The Broad Institute Genomics Platform"/>
            <consortium name="The Broad Institute Genome Sequencing Center for Infectious Disease"/>
            <person name="Wu L."/>
            <person name="Ma J."/>
        </authorList>
    </citation>
    <scope>NUCLEOTIDE SEQUENCE [LARGE SCALE GENOMIC DNA]</scope>
    <source>
        <strain evidence="4">JCM 16673</strain>
    </source>
</reference>
<gene>
    <name evidence="3" type="ORF">GCM10022212_09180</name>
</gene>
<feature type="compositionally biased region" description="Polar residues" evidence="1">
    <location>
        <begin position="1"/>
        <end position="19"/>
    </location>
</feature>
<dbReference type="EMBL" id="BAAAZE010000005">
    <property type="protein sequence ID" value="GAA4016226.1"/>
    <property type="molecule type" value="Genomic_DNA"/>
</dbReference>
<dbReference type="Pfam" id="PF04286">
    <property type="entry name" value="DUF445"/>
    <property type="match status" value="1"/>
</dbReference>
<dbReference type="PANTHER" id="PTHR38442:SF1">
    <property type="entry name" value="INNER MEMBRANE PROTEIN"/>
    <property type="match status" value="1"/>
</dbReference>
<evidence type="ECO:0000313" key="3">
    <source>
        <dbReference type="EMBL" id="GAA4016226.1"/>
    </source>
</evidence>
<evidence type="ECO:0000313" key="4">
    <source>
        <dbReference type="Proteomes" id="UP001501353"/>
    </source>
</evidence>
<comment type="caution">
    <text evidence="3">The sequence shown here is derived from an EMBL/GenBank/DDBJ whole genome shotgun (WGS) entry which is preliminary data.</text>
</comment>
<accession>A0ABP7ST80</accession>
<feature type="transmembrane region" description="Helical" evidence="2">
    <location>
        <begin position="402"/>
        <end position="421"/>
    </location>
</feature>
<name>A0ABP7ST80_9BURK</name>
<sequence length="425" mass="47674">MHQNRSQGHLLTKPLSQQPDPLGPLNKMRRIATGLLLLMALTFVLARWFEQVHPAIGFVRAFAEAALVGALADWFAVTALFRHPLGLPIPHTAIIQKNKDRIGASIAGFLEHNFMTHAVISSEFARIDFAGAAARWLAQPDNSRAVALQLAGGLPAVLRLVDDDDISNFIHARFDSVVAHVRFAPLLADMLTVLVADRRHQELFDHLLVMVAGALEKNQPFIRQKIHDNSPRWMPRAFDDKFFERLLEGLNSVLEEMKQPDSEWRTRFQESVEELVARLRSSDAYEERIAGLVRSGLQHPVFRSYVDQVWHDLRQRLLDDVACADSRIAAGLVRVIIAGSVALADDVAVRTKLNDWLRQFATDAVVQRRGTIAALVERVIRQWDGETVARKFELYVGRDLQFIRINGTVVGGLVGVLLHLVSMAL</sequence>
<feature type="transmembrane region" description="Helical" evidence="2">
    <location>
        <begin position="31"/>
        <end position="49"/>
    </location>
</feature>
<keyword evidence="2" id="KW-1133">Transmembrane helix</keyword>
<evidence type="ECO:0000256" key="2">
    <source>
        <dbReference type="SAM" id="Phobius"/>
    </source>
</evidence>
<keyword evidence="2" id="KW-0812">Transmembrane</keyword>